<dbReference type="SUPFAM" id="SSF52374">
    <property type="entry name" value="Nucleotidylyl transferase"/>
    <property type="match status" value="1"/>
</dbReference>
<dbReference type="AlphaFoldDB" id="A0A7C2YL80"/>
<gene>
    <name evidence="5" type="ORF">ENO36_01790</name>
</gene>
<protein>
    <submittedName>
        <fullName evidence="5">Cytidylyltransferase family protein</fullName>
    </submittedName>
</protein>
<accession>A0A7C2YL80</accession>
<evidence type="ECO:0000313" key="5">
    <source>
        <dbReference type="EMBL" id="HEU97572.1"/>
    </source>
</evidence>
<dbReference type="InterPro" id="IPR014729">
    <property type="entry name" value="Rossmann-like_a/b/a_fold"/>
</dbReference>
<dbReference type="NCBIfam" id="TIGR00125">
    <property type="entry name" value="cyt_tran_rel"/>
    <property type="match status" value="1"/>
</dbReference>
<evidence type="ECO:0000256" key="2">
    <source>
        <dbReference type="ARBA" id="ARBA00022695"/>
    </source>
</evidence>
<dbReference type="Gene3D" id="3.40.50.620">
    <property type="entry name" value="HUPs"/>
    <property type="match status" value="1"/>
</dbReference>
<dbReference type="Gene3D" id="1.20.1270.90">
    <property type="entry name" value="AF1782-like"/>
    <property type="match status" value="1"/>
</dbReference>
<organism evidence="5">
    <name type="scientific">Fervidicoccus fontis</name>
    <dbReference type="NCBI Taxonomy" id="683846"/>
    <lineage>
        <taxon>Archaea</taxon>
        <taxon>Thermoproteota</taxon>
        <taxon>Thermoprotei</taxon>
        <taxon>Fervidicoccales</taxon>
        <taxon>Fervidicoccaceae</taxon>
        <taxon>Fervidicoccus</taxon>
    </lineage>
</organism>
<dbReference type="InterPro" id="IPR004821">
    <property type="entry name" value="Cyt_trans-like"/>
</dbReference>
<dbReference type="SUPFAM" id="SSF158372">
    <property type="entry name" value="AF1782-like"/>
    <property type="match status" value="1"/>
</dbReference>
<dbReference type="InterPro" id="IPR050385">
    <property type="entry name" value="Archaeal_FAD_synthase"/>
</dbReference>
<dbReference type="Pfam" id="PF01467">
    <property type="entry name" value="CTP_transf_like"/>
    <property type="match status" value="1"/>
</dbReference>
<feature type="domain" description="Cytidyltransferase-like" evidence="3">
    <location>
        <begin position="93"/>
        <end position="221"/>
    </location>
</feature>
<dbReference type="EMBL" id="DSFE01000040">
    <property type="protein sequence ID" value="HEU97572.1"/>
    <property type="molecule type" value="Genomic_DNA"/>
</dbReference>
<sequence>MSEPCERASLYISMVRDALNQARAGEGTLGGEERKLLELSELYLKDSEYYLSKGDCSTAIATISYAEGLIDSLAIQGKLKVEWKRQKPKRVVIAGTFDILHPGHISFMRTASQFGDLYVIVSRDVNAKKIKGRETIFPEQSRLEMVRSVRWVKDAVLGDEKDFLKRVVELAPDYLILGPDQKADEEMIKKELEKRGLKDVKIIRLEKRDSNVFPNSSTSIILEIVRRFCIPPQDGEKKKEDS</sequence>
<name>A0A7C2YL80_9CREN</name>
<dbReference type="PANTHER" id="PTHR43793">
    <property type="entry name" value="FAD SYNTHASE"/>
    <property type="match status" value="1"/>
</dbReference>
<dbReference type="PANTHER" id="PTHR43793:SF1">
    <property type="entry name" value="FAD SYNTHASE"/>
    <property type="match status" value="1"/>
</dbReference>
<comment type="caution">
    <text evidence="5">The sequence shown here is derived from an EMBL/GenBank/DDBJ whole genome shotgun (WGS) entry which is preliminary data.</text>
</comment>
<dbReference type="Pfam" id="PF04010">
    <property type="entry name" value="DUF357"/>
    <property type="match status" value="1"/>
</dbReference>
<dbReference type="InterPro" id="IPR036809">
    <property type="entry name" value="AF1782-like_sf"/>
</dbReference>
<keyword evidence="2 5" id="KW-0548">Nucleotidyltransferase</keyword>
<feature type="domain" description="DUF357" evidence="4">
    <location>
        <begin position="11"/>
        <end position="78"/>
    </location>
</feature>
<dbReference type="InterPro" id="IPR023140">
    <property type="entry name" value="DUF357"/>
</dbReference>
<evidence type="ECO:0000259" key="4">
    <source>
        <dbReference type="Pfam" id="PF04010"/>
    </source>
</evidence>
<evidence type="ECO:0000256" key="1">
    <source>
        <dbReference type="ARBA" id="ARBA00022679"/>
    </source>
</evidence>
<evidence type="ECO:0000259" key="3">
    <source>
        <dbReference type="Pfam" id="PF01467"/>
    </source>
</evidence>
<dbReference type="GO" id="GO:0016779">
    <property type="term" value="F:nucleotidyltransferase activity"/>
    <property type="evidence" value="ECO:0007669"/>
    <property type="project" value="UniProtKB-KW"/>
</dbReference>
<reference evidence="5" key="1">
    <citation type="journal article" date="2020" name="mSystems">
        <title>Genome- and Community-Level Interaction Insights into Carbon Utilization and Element Cycling Functions of Hydrothermarchaeota in Hydrothermal Sediment.</title>
        <authorList>
            <person name="Zhou Z."/>
            <person name="Liu Y."/>
            <person name="Xu W."/>
            <person name="Pan J."/>
            <person name="Luo Z.H."/>
            <person name="Li M."/>
        </authorList>
    </citation>
    <scope>NUCLEOTIDE SEQUENCE [LARGE SCALE GENOMIC DNA]</scope>
    <source>
        <strain evidence="5">SpSt-1259</strain>
    </source>
</reference>
<proteinExistence type="predicted"/>
<dbReference type="Proteomes" id="UP000885664">
    <property type="component" value="Unassembled WGS sequence"/>
</dbReference>
<keyword evidence="1" id="KW-0808">Transferase</keyword>